<comment type="caution">
    <text evidence="1">The sequence shown here is derived from an EMBL/GenBank/DDBJ whole genome shotgun (WGS) entry which is preliminary data.</text>
</comment>
<proteinExistence type="predicted"/>
<accession>A0A436ZPZ8</accession>
<dbReference type="InterPro" id="IPR045010">
    <property type="entry name" value="MDR_fam"/>
</dbReference>
<name>A0A436ZPZ8_ARTFL</name>
<gene>
    <name evidence="1" type="ORF">DFL_008820</name>
</gene>
<dbReference type="PANTHER" id="PTHR43205:SF7">
    <property type="entry name" value="PROSTAGLANDIN REDUCTASE 1"/>
    <property type="match status" value="1"/>
</dbReference>
<sequence>MTVYSSKQWFVKERTGDNLDVDETFELATKELSTNDLKEGDILTKSLLFSNDMKGGKVSAGISREAWTQVFCHKTRIERFIVLQFVDQLLKALTDLGTWMAEGKIHLIKDIWEAGVEDLPKGMLKLLKGENTGKLITKVVHS</sequence>
<dbReference type="GeneID" id="93591131"/>
<dbReference type="Proteomes" id="UP000283090">
    <property type="component" value="Unassembled WGS sequence"/>
</dbReference>
<evidence type="ECO:0008006" key="3">
    <source>
        <dbReference type="Google" id="ProtNLM"/>
    </source>
</evidence>
<dbReference type="AlphaFoldDB" id="A0A436ZPZ8"/>
<organism evidence="1 2">
    <name type="scientific">Arthrobotrys flagrans</name>
    <name type="common">Nematode-trapping fungus</name>
    <name type="synonym">Trichothecium flagrans</name>
    <dbReference type="NCBI Taxonomy" id="97331"/>
    <lineage>
        <taxon>Eukaryota</taxon>
        <taxon>Fungi</taxon>
        <taxon>Dikarya</taxon>
        <taxon>Ascomycota</taxon>
        <taxon>Pezizomycotina</taxon>
        <taxon>Orbiliomycetes</taxon>
        <taxon>Orbiliales</taxon>
        <taxon>Orbiliaceae</taxon>
        <taxon>Arthrobotrys</taxon>
    </lineage>
</organism>
<dbReference type="GO" id="GO:0016628">
    <property type="term" value="F:oxidoreductase activity, acting on the CH-CH group of donors, NAD or NADP as acceptor"/>
    <property type="evidence" value="ECO:0007669"/>
    <property type="project" value="InterPro"/>
</dbReference>
<dbReference type="Gene3D" id="3.40.50.720">
    <property type="entry name" value="NAD(P)-binding Rossmann-like Domain"/>
    <property type="match status" value="1"/>
</dbReference>
<protein>
    <recommendedName>
        <fullName evidence="3">Alcohol dehydrogenase-like C-terminal domain-containing protein</fullName>
    </recommendedName>
</protein>
<dbReference type="RefSeq" id="XP_067486480.1">
    <property type="nucleotide sequence ID" value="XM_067638609.1"/>
</dbReference>
<dbReference type="VEuPathDB" id="FungiDB:DFL_008820"/>
<dbReference type="OrthoDB" id="809632at2759"/>
<dbReference type="PANTHER" id="PTHR43205">
    <property type="entry name" value="PROSTAGLANDIN REDUCTASE"/>
    <property type="match status" value="1"/>
</dbReference>
<dbReference type="Gene3D" id="3.90.180.10">
    <property type="entry name" value="Medium-chain alcohol dehydrogenases, catalytic domain"/>
    <property type="match status" value="1"/>
</dbReference>
<keyword evidence="2" id="KW-1185">Reference proteome</keyword>
<dbReference type="EMBL" id="SAEB01000012">
    <property type="protein sequence ID" value="RVD80936.1"/>
    <property type="molecule type" value="Genomic_DNA"/>
</dbReference>
<evidence type="ECO:0000313" key="1">
    <source>
        <dbReference type="EMBL" id="RVD80936.1"/>
    </source>
</evidence>
<reference evidence="1 2" key="1">
    <citation type="submission" date="2019-01" db="EMBL/GenBank/DDBJ databases">
        <title>Intercellular communication is required for trap formation in the nematode-trapping fungus Duddingtonia flagrans.</title>
        <authorList>
            <person name="Youssar L."/>
            <person name="Wernet V."/>
            <person name="Hensel N."/>
            <person name="Hildebrandt H.-G."/>
            <person name="Fischer R."/>
        </authorList>
    </citation>
    <scope>NUCLEOTIDE SEQUENCE [LARGE SCALE GENOMIC DNA]</scope>
    <source>
        <strain evidence="1 2">CBS H-5679</strain>
    </source>
</reference>
<evidence type="ECO:0000313" key="2">
    <source>
        <dbReference type="Proteomes" id="UP000283090"/>
    </source>
</evidence>